<dbReference type="OrthoDB" id="9769600at2"/>
<dbReference type="SUPFAM" id="SSF53756">
    <property type="entry name" value="UDP-Glycosyltransferase/glycogen phosphorylase"/>
    <property type="match status" value="1"/>
</dbReference>
<keyword evidence="2" id="KW-0328">Glycosyltransferase</keyword>
<reference evidence="5 6" key="1">
    <citation type="submission" date="2017-08" db="EMBL/GenBank/DDBJ databases">
        <title>Draft Genome Sequence of the Marine Bacterium Oceanimonas baumannii ATCC 700832.</title>
        <authorList>
            <person name="Mcclelland W.D."/>
            <person name="Brennan M.A."/>
            <person name="Trachtenberg A.M."/>
            <person name="Maclea K.S."/>
        </authorList>
    </citation>
    <scope>NUCLEOTIDE SEQUENCE [LARGE SCALE GENOMIC DNA]</scope>
    <source>
        <strain evidence="5 6">ATCC 700832</strain>
    </source>
</reference>
<protein>
    <submittedName>
        <fullName evidence="5">Glycosyl transferase family 2</fullName>
    </submittedName>
</protein>
<evidence type="ECO:0000256" key="2">
    <source>
        <dbReference type="ARBA" id="ARBA00022676"/>
    </source>
</evidence>
<dbReference type="SUPFAM" id="SSF53448">
    <property type="entry name" value="Nucleotide-diphospho-sugar transferases"/>
    <property type="match status" value="1"/>
</dbReference>
<dbReference type="Gene3D" id="3.40.50.2000">
    <property type="entry name" value="Glycogen Phosphorylase B"/>
    <property type="match status" value="1"/>
</dbReference>
<dbReference type="InterPro" id="IPR029044">
    <property type="entry name" value="Nucleotide-diphossugar_trans"/>
</dbReference>
<dbReference type="GO" id="GO:0016757">
    <property type="term" value="F:glycosyltransferase activity"/>
    <property type="evidence" value="ECO:0007669"/>
    <property type="project" value="UniProtKB-KW"/>
</dbReference>
<dbReference type="AlphaFoldDB" id="A0A235CNJ0"/>
<dbReference type="Gene3D" id="3.90.550.10">
    <property type="entry name" value="Spore Coat Polysaccharide Biosynthesis Protein SpsA, Chain A"/>
    <property type="match status" value="1"/>
</dbReference>
<proteinExistence type="inferred from homology"/>
<sequence length="439" mass="49033">MAFFSTPCKHKLYQSERPVVGYYGAISEWFDMELVIASARAYPEWDFVLVGNTFGCDTEKAEKQPNIYFTGEVPYTELPGYLAAFDVCTIPFQLIELTLCTNPVKVYEYLAAGKPVVTTAMPELQLISEMVHVADNEESYIAALSSAMDEVGDAQLADERSMWARQHDWASRAAQLKQAIDESYPKVSVIVLTYNNLELTQACLSSIERFSDYPNLELILVDNASSDGTPDFLQKYAADKEHVKVCLNDENLGFSAGNNVGLAAATGDYLVILNNDTFVTQGWVHGLVRALKRDSSLGLVGPVTNNIGNEARINIYYSNMEQMAEQAAQYTQSHAGEVYPARCAAFFCVMFSRETYLAVGPMDEDFGVGFFEDDDYCNRVRQLGLKVGVVEDVFVHHHLSASFNKLKAGAKQALFERNKAIYESKWGEWQPHTYRPGVN</sequence>
<accession>A0A235CNJ0</accession>
<evidence type="ECO:0000256" key="1">
    <source>
        <dbReference type="ARBA" id="ARBA00006739"/>
    </source>
</evidence>
<evidence type="ECO:0000259" key="4">
    <source>
        <dbReference type="Pfam" id="PF00535"/>
    </source>
</evidence>
<comment type="similarity">
    <text evidence="1">Belongs to the glycosyltransferase 2 family.</text>
</comment>
<gene>
    <name evidence="5" type="ORF">B6S09_02170</name>
</gene>
<evidence type="ECO:0000313" key="6">
    <source>
        <dbReference type="Proteomes" id="UP000243640"/>
    </source>
</evidence>
<dbReference type="Pfam" id="PF13692">
    <property type="entry name" value="Glyco_trans_1_4"/>
    <property type="match status" value="1"/>
</dbReference>
<dbReference type="EMBL" id="NQJF01000002">
    <property type="protein sequence ID" value="OYD25989.1"/>
    <property type="molecule type" value="Genomic_DNA"/>
</dbReference>
<dbReference type="Pfam" id="PF00535">
    <property type="entry name" value="Glycos_transf_2"/>
    <property type="match status" value="1"/>
</dbReference>
<dbReference type="PANTHER" id="PTHR43179">
    <property type="entry name" value="RHAMNOSYLTRANSFERASE WBBL"/>
    <property type="match status" value="1"/>
</dbReference>
<name>A0A235CNJ0_9GAMM</name>
<keyword evidence="3 5" id="KW-0808">Transferase</keyword>
<evidence type="ECO:0000313" key="5">
    <source>
        <dbReference type="EMBL" id="OYD25989.1"/>
    </source>
</evidence>
<comment type="caution">
    <text evidence="5">The sequence shown here is derived from an EMBL/GenBank/DDBJ whole genome shotgun (WGS) entry which is preliminary data.</text>
</comment>
<evidence type="ECO:0000256" key="3">
    <source>
        <dbReference type="ARBA" id="ARBA00022679"/>
    </source>
</evidence>
<dbReference type="InterPro" id="IPR001173">
    <property type="entry name" value="Glyco_trans_2-like"/>
</dbReference>
<dbReference type="CDD" id="cd04186">
    <property type="entry name" value="GT_2_like_c"/>
    <property type="match status" value="1"/>
</dbReference>
<organism evidence="5 6">
    <name type="scientific">Oceanimonas baumannii</name>
    <dbReference type="NCBI Taxonomy" id="129578"/>
    <lineage>
        <taxon>Bacteria</taxon>
        <taxon>Pseudomonadati</taxon>
        <taxon>Pseudomonadota</taxon>
        <taxon>Gammaproteobacteria</taxon>
        <taxon>Aeromonadales</taxon>
        <taxon>Aeromonadaceae</taxon>
        <taxon>Oceanimonas</taxon>
    </lineage>
</organism>
<feature type="domain" description="Glycosyltransferase 2-like" evidence="4">
    <location>
        <begin position="188"/>
        <end position="319"/>
    </location>
</feature>
<dbReference type="PANTHER" id="PTHR43179:SF12">
    <property type="entry name" value="GALACTOFURANOSYLTRANSFERASE GLFT2"/>
    <property type="match status" value="1"/>
</dbReference>
<dbReference type="Proteomes" id="UP000243640">
    <property type="component" value="Unassembled WGS sequence"/>
</dbReference>